<dbReference type="InterPro" id="IPR025948">
    <property type="entry name" value="HTH-like_dom"/>
</dbReference>
<dbReference type="PANTHER" id="PTHR46177:SF1">
    <property type="entry name" value="INTEGRASE CATALYTIC DOMAIN-CONTAINING PROTEIN"/>
    <property type="match status" value="1"/>
</dbReference>
<dbReference type="PANTHER" id="PTHR46177">
    <property type="entry name" value="INTEGRASE CATALYTIC DOMAIN-CONTAINING PROTEIN"/>
    <property type="match status" value="1"/>
</dbReference>
<gene>
    <name evidence="2" type="ORF">PMEA_00022059</name>
</gene>
<evidence type="ECO:0000259" key="1">
    <source>
        <dbReference type="Pfam" id="PF13276"/>
    </source>
</evidence>
<dbReference type="EMBL" id="CALNXJ010000004">
    <property type="protein sequence ID" value="CAH3037423.1"/>
    <property type="molecule type" value="Genomic_DNA"/>
</dbReference>
<dbReference type="AlphaFoldDB" id="A0AAU9VWE1"/>
<dbReference type="Pfam" id="PF13276">
    <property type="entry name" value="HTH_21"/>
    <property type="match status" value="1"/>
</dbReference>
<feature type="domain" description="HTH-like" evidence="1">
    <location>
        <begin position="81"/>
        <end position="125"/>
    </location>
</feature>
<accession>A0AAU9VWE1</accession>
<evidence type="ECO:0000313" key="2">
    <source>
        <dbReference type="EMBL" id="CAH3037423.1"/>
    </source>
</evidence>
<organism evidence="2 3">
    <name type="scientific">Pocillopora meandrina</name>
    <dbReference type="NCBI Taxonomy" id="46732"/>
    <lineage>
        <taxon>Eukaryota</taxon>
        <taxon>Metazoa</taxon>
        <taxon>Cnidaria</taxon>
        <taxon>Anthozoa</taxon>
        <taxon>Hexacorallia</taxon>
        <taxon>Scleractinia</taxon>
        <taxon>Astrocoeniina</taxon>
        <taxon>Pocilloporidae</taxon>
        <taxon>Pocillopora</taxon>
    </lineage>
</organism>
<sequence>MFCSHCGIGDAQESICDNCVAEKDVNEVIKRYFHRGYPYDAIVGLLKKREGLQMCVRTLKRRLRCLGLKRKGNARIMDDSEIRNVIREEMEGPGSLSGYRSIWHALRLRHHVHVPRNLVAKIMKEIDPDGVEERRSRRLKRRTFSSKGANASWHFDENGIAAFIQCMFRTNDQDELAGVKSHRYCSSPANQRIEGW</sequence>
<comment type="caution">
    <text evidence="2">The sequence shown here is derived from an EMBL/GenBank/DDBJ whole genome shotgun (WGS) entry which is preliminary data.</text>
</comment>
<keyword evidence="3" id="KW-1185">Reference proteome</keyword>
<protein>
    <recommendedName>
        <fullName evidence="1">HTH-like domain-containing protein</fullName>
    </recommendedName>
</protein>
<name>A0AAU9VWE1_9CNID</name>
<reference evidence="2 3" key="1">
    <citation type="submission" date="2022-05" db="EMBL/GenBank/DDBJ databases">
        <authorList>
            <consortium name="Genoscope - CEA"/>
            <person name="William W."/>
        </authorList>
    </citation>
    <scope>NUCLEOTIDE SEQUENCE [LARGE SCALE GENOMIC DNA]</scope>
</reference>
<dbReference type="Proteomes" id="UP001159428">
    <property type="component" value="Unassembled WGS sequence"/>
</dbReference>
<proteinExistence type="predicted"/>
<evidence type="ECO:0000313" key="3">
    <source>
        <dbReference type="Proteomes" id="UP001159428"/>
    </source>
</evidence>